<dbReference type="RefSeq" id="WP_345173631.1">
    <property type="nucleotide sequence ID" value="NZ_BAABFQ010000005.1"/>
</dbReference>
<protein>
    <recommendedName>
        <fullName evidence="3">PASTA domain-containing protein</fullName>
    </recommendedName>
</protein>
<dbReference type="EMBL" id="JBHSMD010000006">
    <property type="protein sequence ID" value="MFC5495190.1"/>
    <property type="molecule type" value="Genomic_DNA"/>
</dbReference>
<comment type="caution">
    <text evidence="1">The sequence shown here is derived from an EMBL/GenBank/DDBJ whole genome shotgun (WGS) entry which is preliminary data.</text>
</comment>
<evidence type="ECO:0000313" key="1">
    <source>
        <dbReference type="EMBL" id="MFC5495190.1"/>
    </source>
</evidence>
<dbReference type="CDD" id="cd06577">
    <property type="entry name" value="PASTA_pknB"/>
    <property type="match status" value="1"/>
</dbReference>
<reference evidence="2" key="1">
    <citation type="journal article" date="2019" name="Int. J. Syst. Evol. Microbiol.">
        <title>The Global Catalogue of Microorganisms (GCM) 10K type strain sequencing project: providing services to taxonomists for standard genome sequencing and annotation.</title>
        <authorList>
            <consortium name="The Broad Institute Genomics Platform"/>
            <consortium name="The Broad Institute Genome Sequencing Center for Infectious Disease"/>
            <person name="Wu L."/>
            <person name="Ma J."/>
        </authorList>
    </citation>
    <scope>NUCLEOTIDE SEQUENCE [LARGE SCALE GENOMIC DNA]</scope>
    <source>
        <strain evidence="2">KACC 13778</strain>
    </source>
</reference>
<dbReference type="Gene3D" id="3.30.10.20">
    <property type="match status" value="1"/>
</dbReference>
<sequence>MRLWLVALLLPLTACSDDGDDWWASPPDGTRWVGYDGAVVAVPDWWTTGETQCGAPVEDTVYFDSGAIYDCSDPADPETVRSVSSLAVLDDGSGRYAEGDLDGDCEEWFEGVCRRLFGVAGTDAIFAVTIDEEGDGDFEEIRDSARTLPDGVTTVPLATGPDGWTPSWGAEPSFVRDLTEAIEAAGLEVEVETVEPDPDGDVADLPPGSLLDVEPALGTPIEDGGTVVVTVMGTSGP</sequence>
<name>A0ABW0N5H9_9ACTN</name>
<keyword evidence="2" id="KW-1185">Reference proteome</keyword>
<organism evidence="1 2">
    <name type="scientific">Nocardioides caricicola</name>
    <dbReference type="NCBI Taxonomy" id="634770"/>
    <lineage>
        <taxon>Bacteria</taxon>
        <taxon>Bacillati</taxon>
        <taxon>Actinomycetota</taxon>
        <taxon>Actinomycetes</taxon>
        <taxon>Propionibacteriales</taxon>
        <taxon>Nocardioidaceae</taxon>
        <taxon>Nocardioides</taxon>
    </lineage>
</organism>
<dbReference type="InterPro" id="IPR005543">
    <property type="entry name" value="PASTA_dom"/>
</dbReference>
<proteinExistence type="predicted"/>
<accession>A0ABW0N5H9</accession>
<evidence type="ECO:0000313" key="2">
    <source>
        <dbReference type="Proteomes" id="UP001595956"/>
    </source>
</evidence>
<gene>
    <name evidence="1" type="ORF">ACFPKY_18910</name>
</gene>
<evidence type="ECO:0008006" key="3">
    <source>
        <dbReference type="Google" id="ProtNLM"/>
    </source>
</evidence>
<dbReference type="Proteomes" id="UP001595956">
    <property type="component" value="Unassembled WGS sequence"/>
</dbReference>